<evidence type="ECO:0000256" key="2">
    <source>
        <dbReference type="ARBA" id="ARBA00022679"/>
    </source>
</evidence>
<accession>A0A0F5FSD6</accession>
<name>A0A0F5FSD6_9HYPH</name>
<protein>
    <submittedName>
        <fullName evidence="3">Acetyltransferase</fullName>
    </submittedName>
</protein>
<comment type="caution">
    <text evidence="3">The sequence shown here is derived from an EMBL/GenBank/DDBJ whole genome shotgun (WGS) entry which is preliminary data.</text>
</comment>
<dbReference type="SUPFAM" id="SSF51161">
    <property type="entry name" value="Trimeric LpxA-like enzymes"/>
    <property type="match status" value="1"/>
</dbReference>
<dbReference type="GO" id="GO:0005829">
    <property type="term" value="C:cytosol"/>
    <property type="evidence" value="ECO:0007669"/>
    <property type="project" value="TreeGrafter"/>
</dbReference>
<proteinExistence type="inferred from homology"/>
<dbReference type="InterPro" id="IPR011004">
    <property type="entry name" value="Trimer_LpxA-like_sf"/>
</dbReference>
<evidence type="ECO:0000313" key="3">
    <source>
        <dbReference type="EMBL" id="KKB11062.1"/>
    </source>
</evidence>
<dbReference type="STRING" id="443610.VE25_14885"/>
<dbReference type="Gene3D" id="2.160.10.10">
    <property type="entry name" value="Hexapeptide repeat proteins"/>
    <property type="match status" value="1"/>
</dbReference>
<keyword evidence="4" id="KW-1185">Reference proteome</keyword>
<evidence type="ECO:0000313" key="4">
    <source>
        <dbReference type="Proteomes" id="UP000033632"/>
    </source>
</evidence>
<keyword evidence="2 3" id="KW-0808">Transferase</keyword>
<dbReference type="InterPro" id="IPR051159">
    <property type="entry name" value="Hexapeptide_acetyltransf"/>
</dbReference>
<organism evidence="3 4">
    <name type="scientific">Devosia geojensis</name>
    <dbReference type="NCBI Taxonomy" id="443610"/>
    <lineage>
        <taxon>Bacteria</taxon>
        <taxon>Pseudomonadati</taxon>
        <taxon>Pseudomonadota</taxon>
        <taxon>Alphaproteobacteria</taxon>
        <taxon>Hyphomicrobiales</taxon>
        <taxon>Devosiaceae</taxon>
        <taxon>Devosia</taxon>
    </lineage>
</organism>
<dbReference type="RefSeq" id="WP_046109421.1">
    <property type="nucleotide sequence ID" value="NZ_JZEX01000124.1"/>
</dbReference>
<comment type="similarity">
    <text evidence="1">Belongs to the transferase hexapeptide repeat family.</text>
</comment>
<dbReference type="OrthoDB" id="9815592at2"/>
<dbReference type="Proteomes" id="UP000033632">
    <property type="component" value="Unassembled WGS sequence"/>
</dbReference>
<sequence length="198" mass="21490">MTSTDRPSVILDAGRHDTLAGAPSFTLSNRLFRLAWVLAWLVLARWTPPPFHRWRVLLLNLFGAKVAGNARVYASASIWYPPNLVMGSQATLGPGVICYAMDRIIIGERAVISQRAHLCTGTHLLDDPNFQLVARPIEIGAQAWVAAEAFVGPGVTIGQGAVLGARGVTVKDLEPWTIYAGNPARPIGRRTPFVSRLT</sequence>
<gene>
    <name evidence="3" type="ORF">VE25_14885</name>
</gene>
<evidence type="ECO:0000256" key="1">
    <source>
        <dbReference type="ARBA" id="ARBA00007274"/>
    </source>
</evidence>
<dbReference type="AlphaFoldDB" id="A0A0F5FSD6"/>
<reference evidence="3 4" key="1">
    <citation type="submission" date="2015-03" db="EMBL/GenBank/DDBJ databases">
        <authorList>
            <person name="Hassan Y.I."/>
            <person name="Lepp D."/>
            <person name="Li X.-Z."/>
            <person name="Zhou T."/>
        </authorList>
    </citation>
    <scope>NUCLEOTIDE SEQUENCE [LARGE SCALE GENOMIC DNA]</scope>
    <source>
        <strain evidence="3 4">BD-c194</strain>
    </source>
</reference>
<dbReference type="PATRIC" id="fig|443610.3.peg.1246"/>
<dbReference type="EMBL" id="JZEX01000124">
    <property type="protein sequence ID" value="KKB11062.1"/>
    <property type="molecule type" value="Genomic_DNA"/>
</dbReference>
<dbReference type="PANTHER" id="PTHR23416:SF23">
    <property type="entry name" value="ACETYLTRANSFERASE C18B11.09C-RELATED"/>
    <property type="match status" value="1"/>
</dbReference>
<dbReference type="GO" id="GO:0008374">
    <property type="term" value="F:O-acyltransferase activity"/>
    <property type="evidence" value="ECO:0007669"/>
    <property type="project" value="TreeGrafter"/>
</dbReference>
<dbReference type="CDD" id="cd05825">
    <property type="entry name" value="LbH_wcaF_like"/>
    <property type="match status" value="1"/>
</dbReference>
<dbReference type="PANTHER" id="PTHR23416">
    <property type="entry name" value="SIALIC ACID SYNTHASE-RELATED"/>
    <property type="match status" value="1"/>
</dbReference>